<feature type="domain" description="Calcineurin-like phosphoesterase" evidence="4">
    <location>
        <begin position="169"/>
        <end position="352"/>
    </location>
</feature>
<keyword evidence="3" id="KW-0812">Transmembrane</keyword>
<sequence>MKGIFFINFMVITSCICVVSALLWDYVVRTGHRWLLLLVALLLAVLSAFGLYHYEDLFPGLVASGWDGLYDRKAMAGLIWLLACLLAFPCLVVVAIARFFCRPRRRRRRRQRRASGVTRRAFLKGLAALVPAAALATSGAGNLLGERDLDTTYHVLKYKNLPDYLDGYKIGQLSDLHMGLFFSPRRLQEALDAVAAQGVNRLEITGDFIDELALLPKARAILEANAHRFPDGIDFCYGNHEYYRDFNAITAMLEATPVRVLRNSSFQASRGCGQGLKGRNGRDGRSFYIAAADYSFAKGDEAFAKEREQYVRETLAKVPEDAFVVLLAHHSAFIDEGFAHHIPLTLCGHTHGAQFAPIAPLVTALGFKYLRGMFQKGDCRGYVNRGTGHWLPFRVLCSREASVFELRKQA</sequence>
<evidence type="ECO:0000313" key="5">
    <source>
        <dbReference type="EMBL" id="AVO27676.1"/>
    </source>
</evidence>
<evidence type="ECO:0000259" key="4">
    <source>
        <dbReference type="Pfam" id="PF00149"/>
    </source>
</evidence>
<feature type="transmembrane region" description="Helical" evidence="3">
    <location>
        <begin position="121"/>
        <end position="144"/>
    </location>
</feature>
<dbReference type="SUPFAM" id="SSF56300">
    <property type="entry name" value="Metallo-dependent phosphatases"/>
    <property type="match status" value="1"/>
</dbReference>
<feature type="transmembrane region" description="Helical" evidence="3">
    <location>
        <begin position="34"/>
        <end position="54"/>
    </location>
</feature>
<dbReference type="EMBL" id="CP027569">
    <property type="protein sequence ID" value="AVO27676.1"/>
    <property type="molecule type" value="Genomic_DNA"/>
</dbReference>
<evidence type="ECO:0000256" key="2">
    <source>
        <dbReference type="ARBA" id="ARBA00022801"/>
    </source>
</evidence>
<dbReference type="PANTHER" id="PTHR31302:SF31">
    <property type="entry name" value="PHOSPHODIESTERASE YAEI"/>
    <property type="match status" value="1"/>
</dbReference>
<dbReference type="AlphaFoldDB" id="A0A2S0M8A7"/>
<dbReference type="GO" id="GO:0009245">
    <property type="term" value="P:lipid A biosynthetic process"/>
    <property type="evidence" value="ECO:0007669"/>
    <property type="project" value="TreeGrafter"/>
</dbReference>
<name>A0A2S0M8A7_MEGEL</name>
<dbReference type="Pfam" id="PF00149">
    <property type="entry name" value="Metallophos"/>
    <property type="match status" value="1"/>
</dbReference>
<dbReference type="PANTHER" id="PTHR31302">
    <property type="entry name" value="TRANSMEMBRANE PROTEIN WITH METALLOPHOSPHOESTERASE DOMAIN-RELATED"/>
    <property type="match status" value="1"/>
</dbReference>
<feature type="transmembrane region" description="Helical" evidence="3">
    <location>
        <begin position="74"/>
        <end position="100"/>
    </location>
</feature>
<dbReference type="RefSeq" id="WP_027895701.1">
    <property type="nucleotide sequence ID" value="NZ_AP031433.1"/>
</dbReference>
<evidence type="ECO:0000256" key="1">
    <source>
        <dbReference type="ARBA" id="ARBA00022723"/>
    </source>
</evidence>
<keyword evidence="1" id="KW-0479">Metal-binding</keyword>
<keyword evidence="3" id="KW-1133">Transmembrane helix</keyword>
<feature type="transmembrane region" description="Helical" evidence="3">
    <location>
        <begin position="6"/>
        <end position="27"/>
    </location>
</feature>
<dbReference type="GO" id="GO:0016020">
    <property type="term" value="C:membrane"/>
    <property type="evidence" value="ECO:0007669"/>
    <property type="project" value="GOC"/>
</dbReference>
<dbReference type="InterPro" id="IPR051158">
    <property type="entry name" value="Metallophosphoesterase_sf"/>
</dbReference>
<dbReference type="GO" id="GO:0046872">
    <property type="term" value="F:metal ion binding"/>
    <property type="evidence" value="ECO:0007669"/>
    <property type="project" value="UniProtKB-KW"/>
</dbReference>
<keyword evidence="3" id="KW-0472">Membrane</keyword>
<proteinExistence type="predicted"/>
<keyword evidence="2" id="KW-0378">Hydrolase</keyword>
<dbReference type="OrthoDB" id="9780884at2"/>
<organism evidence="5 6">
    <name type="scientific">Megasphaera elsdenii</name>
    <dbReference type="NCBI Taxonomy" id="907"/>
    <lineage>
        <taxon>Bacteria</taxon>
        <taxon>Bacillati</taxon>
        <taxon>Bacillota</taxon>
        <taxon>Negativicutes</taxon>
        <taxon>Veillonellales</taxon>
        <taxon>Veillonellaceae</taxon>
        <taxon>Megasphaera</taxon>
    </lineage>
</organism>
<evidence type="ECO:0000256" key="3">
    <source>
        <dbReference type="SAM" id="Phobius"/>
    </source>
</evidence>
<dbReference type="Proteomes" id="UP000238358">
    <property type="component" value="Chromosome"/>
</dbReference>
<dbReference type="GO" id="GO:0008758">
    <property type="term" value="F:UDP-2,3-diacylglucosamine hydrolase activity"/>
    <property type="evidence" value="ECO:0007669"/>
    <property type="project" value="TreeGrafter"/>
</dbReference>
<evidence type="ECO:0000313" key="6">
    <source>
        <dbReference type="Proteomes" id="UP000238358"/>
    </source>
</evidence>
<protein>
    <submittedName>
        <fullName evidence="5">Tat (Twin-arginine translocation) pathway signal sequence</fullName>
    </submittedName>
</protein>
<dbReference type="PROSITE" id="PS51257">
    <property type="entry name" value="PROKAR_LIPOPROTEIN"/>
    <property type="match status" value="1"/>
</dbReference>
<dbReference type="Gene3D" id="3.60.21.10">
    <property type="match status" value="1"/>
</dbReference>
<gene>
    <name evidence="5" type="ORF">C6Y28_08675</name>
</gene>
<dbReference type="InterPro" id="IPR029052">
    <property type="entry name" value="Metallo-depent_PP-like"/>
</dbReference>
<accession>A0A2S0M8A7</accession>
<dbReference type="InterPro" id="IPR004843">
    <property type="entry name" value="Calcineurin-like_PHP"/>
</dbReference>
<reference evidence="5 6" key="1">
    <citation type="journal article" date="2018" name="Genome Announc.">
        <title>Complete genomes of two Megasphaera elsdenii strains, NCIMB 702410 and ATCC 25940.</title>
        <authorList>
            <person name="Hatmaker E.A."/>
            <person name="O'Dell K."/>
            <person name="Riley L.A."/>
            <person name="Klingeman D.M."/>
            <person name="Guss A.M."/>
        </authorList>
    </citation>
    <scope>NUCLEOTIDE SEQUENCE [LARGE SCALE GENOMIC DNA]</scope>
    <source>
        <strain evidence="5 6">NCIMB702410</strain>
    </source>
</reference>